<dbReference type="PANTHER" id="PTHR21098">
    <property type="entry name" value="RIBOFLAVIN SYNTHASE ALPHA CHAIN"/>
    <property type="match status" value="1"/>
</dbReference>
<feature type="repeat" description="Lumazine-binding" evidence="11">
    <location>
        <begin position="97"/>
        <end position="193"/>
    </location>
</feature>
<evidence type="ECO:0000256" key="3">
    <source>
        <dbReference type="ARBA" id="ARBA00004887"/>
    </source>
</evidence>
<evidence type="ECO:0000256" key="11">
    <source>
        <dbReference type="PROSITE-ProRule" id="PRU00524"/>
    </source>
</evidence>
<dbReference type="KEGG" id="cchv:BTM20_08970"/>
<gene>
    <name evidence="13" type="ORF">K4H94_07545</name>
</gene>
<reference evidence="13 14" key="1">
    <citation type="submission" date="2021-08" db="EMBL/GenBank/DDBJ databases">
        <title>Genome sequence analysis of Clostridium chauvoei strains of European origin and evaluation of typing options for outbreak investigations.</title>
        <authorList>
            <person name="Abdel-Glil M."/>
            <person name="Thomas P."/>
            <person name="Seyboldt C."/>
        </authorList>
    </citation>
    <scope>NUCLEOTIDE SEQUENCE [LARGE SCALE GENOMIC DNA]</scope>
    <source>
        <strain evidence="13 14">S0260-09</strain>
    </source>
</reference>
<dbReference type="CDD" id="cd00402">
    <property type="entry name" value="Riboflavin_synthase_like"/>
    <property type="match status" value="1"/>
</dbReference>
<dbReference type="EC" id="2.5.1.9" evidence="5 10"/>
<dbReference type="FunFam" id="2.40.30.20:FF:000004">
    <property type="entry name" value="Riboflavin synthase, alpha subunit"/>
    <property type="match status" value="1"/>
</dbReference>
<evidence type="ECO:0000256" key="1">
    <source>
        <dbReference type="ARBA" id="ARBA00000968"/>
    </source>
</evidence>
<dbReference type="PIRSF" id="PIRSF000498">
    <property type="entry name" value="Riboflavin_syn_A"/>
    <property type="match status" value="1"/>
</dbReference>
<keyword evidence="9" id="KW-0677">Repeat</keyword>
<comment type="pathway">
    <text evidence="3">Cofactor biosynthesis; riboflavin biosynthesis; riboflavin from 2-hydroxy-3-oxobutyl phosphate and 5-amino-6-(D-ribitylamino)uracil: step 2/2.</text>
</comment>
<proteinExistence type="predicted"/>
<evidence type="ECO:0000256" key="4">
    <source>
        <dbReference type="ARBA" id="ARBA00011233"/>
    </source>
</evidence>
<dbReference type="Proteomes" id="UP000775179">
    <property type="component" value="Unassembled WGS sequence"/>
</dbReference>
<dbReference type="InterPro" id="IPR026017">
    <property type="entry name" value="Lumazine-bd_dom"/>
</dbReference>
<evidence type="ECO:0000313" key="14">
    <source>
        <dbReference type="Proteomes" id="UP000775179"/>
    </source>
</evidence>
<sequence>MFTGIIEEIGEVKFIEKREKAYKVFIKCKKVLDEVKIGDSIATNGVCLSITEKGKDFFSAYVMKETLDKSNLIYLKIGSKLNLERAMKINDRINGHIVSGHIDSTAEIVSFRKEEQTTWITLKADKATSKYIVYKGSIALDGISLTVAKVNNNIFSVSLIPHSQEGTTLISKNIGDKVNIEGDILAKYLERLYVKKDIEDNNSNISREYLIKHGFM</sequence>
<dbReference type="GO" id="GO:0009231">
    <property type="term" value="P:riboflavin biosynthetic process"/>
    <property type="evidence" value="ECO:0007669"/>
    <property type="project" value="UniProtKB-KW"/>
</dbReference>
<dbReference type="EMBL" id="JAIFTX010000013">
    <property type="protein sequence ID" value="MBX7290896.1"/>
    <property type="molecule type" value="Genomic_DNA"/>
</dbReference>
<dbReference type="RefSeq" id="WP_021875995.1">
    <property type="nucleotide sequence ID" value="NZ_CP018624.1"/>
</dbReference>
<accession>A0ABD4RIA8</accession>
<evidence type="ECO:0000256" key="10">
    <source>
        <dbReference type="NCBIfam" id="TIGR00187"/>
    </source>
</evidence>
<name>A0ABD4RIA8_9CLOT</name>
<feature type="domain" description="Lumazine-binding" evidence="12">
    <location>
        <begin position="1"/>
        <end position="96"/>
    </location>
</feature>
<evidence type="ECO:0000256" key="7">
    <source>
        <dbReference type="ARBA" id="ARBA00022619"/>
    </source>
</evidence>
<comment type="subunit">
    <text evidence="4">Homotrimer.</text>
</comment>
<dbReference type="NCBIfam" id="NF006767">
    <property type="entry name" value="PRK09289.1"/>
    <property type="match status" value="1"/>
</dbReference>
<dbReference type="InterPro" id="IPR017938">
    <property type="entry name" value="Riboflavin_synthase-like_b-brl"/>
</dbReference>
<dbReference type="Gene3D" id="2.40.30.20">
    <property type="match status" value="2"/>
</dbReference>
<comment type="catalytic activity">
    <reaction evidence="1">
        <text>2 6,7-dimethyl-8-(1-D-ribityl)lumazine + H(+) = 5-amino-6-(D-ribitylamino)uracil + riboflavin</text>
        <dbReference type="Rhea" id="RHEA:20772"/>
        <dbReference type="ChEBI" id="CHEBI:15378"/>
        <dbReference type="ChEBI" id="CHEBI:15934"/>
        <dbReference type="ChEBI" id="CHEBI:57986"/>
        <dbReference type="ChEBI" id="CHEBI:58201"/>
        <dbReference type="EC" id="2.5.1.9"/>
    </reaction>
</comment>
<evidence type="ECO:0000256" key="5">
    <source>
        <dbReference type="ARBA" id="ARBA00012827"/>
    </source>
</evidence>
<evidence type="ECO:0000256" key="8">
    <source>
        <dbReference type="ARBA" id="ARBA00022679"/>
    </source>
</evidence>
<keyword evidence="8 13" id="KW-0808">Transferase</keyword>
<organism evidence="13 14">
    <name type="scientific">Clostridium chauvoei</name>
    <dbReference type="NCBI Taxonomy" id="46867"/>
    <lineage>
        <taxon>Bacteria</taxon>
        <taxon>Bacillati</taxon>
        <taxon>Bacillota</taxon>
        <taxon>Clostridia</taxon>
        <taxon>Eubacteriales</taxon>
        <taxon>Clostridiaceae</taxon>
        <taxon>Clostridium</taxon>
    </lineage>
</organism>
<comment type="caution">
    <text evidence="13">The sequence shown here is derived from an EMBL/GenBank/DDBJ whole genome shotgun (WGS) entry which is preliminary data.</text>
</comment>
<dbReference type="NCBIfam" id="TIGR00187">
    <property type="entry name" value="ribE"/>
    <property type="match status" value="1"/>
</dbReference>
<dbReference type="GO" id="GO:0004746">
    <property type="term" value="F:riboflavin synthase activity"/>
    <property type="evidence" value="ECO:0007669"/>
    <property type="project" value="UniProtKB-UniRule"/>
</dbReference>
<dbReference type="InterPro" id="IPR023366">
    <property type="entry name" value="ATP_synth_asu-like_sf"/>
</dbReference>
<evidence type="ECO:0000259" key="12">
    <source>
        <dbReference type="PROSITE" id="PS51177"/>
    </source>
</evidence>
<evidence type="ECO:0000256" key="6">
    <source>
        <dbReference type="ARBA" id="ARBA00013950"/>
    </source>
</evidence>
<dbReference type="NCBIfam" id="NF009566">
    <property type="entry name" value="PRK13020.1"/>
    <property type="match status" value="1"/>
</dbReference>
<dbReference type="PANTHER" id="PTHR21098:SF0">
    <property type="entry name" value="RIBOFLAVIN SYNTHASE"/>
    <property type="match status" value="1"/>
</dbReference>
<dbReference type="PROSITE" id="PS51177">
    <property type="entry name" value="LUMAZINE_BIND"/>
    <property type="match status" value="2"/>
</dbReference>
<dbReference type="AlphaFoldDB" id="A0ABD4RIA8"/>
<dbReference type="Pfam" id="PF00677">
    <property type="entry name" value="Lum_binding"/>
    <property type="match status" value="2"/>
</dbReference>
<dbReference type="GeneID" id="66302004"/>
<comment type="function">
    <text evidence="2">Catalyzes the dismutation of two molecules of 6,7-dimethyl-8-ribityllumazine, resulting in the formation of riboflavin and 5-amino-6-(D-ribitylamino)uracil.</text>
</comment>
<evidence type="ECO:0000256" key="9">
    <source>
        <dbReference type="ARBA" id="ARBA00022737"/>
    </source>
</evidence>
<evidence type="ECO:0000256" key="2">
    <source>
        <dbReference type="ARBA" id="ARBA00002803"/>
    </source>
</evidence>
<dbReference type="FunFam" id="2.40.30.20:FF:000003">
    <property type="entry name" value="Riboflavin synthase, alpha subunit"/>
    <property type="match status" value="1"/>
</dbReference>
<evidence type="ECO:0000313" key="13">
    <source>
        <dbReference type="EMBL" id="MBX7290896.1"/>
    </source>
</evidence>
<dbReference type="SUPFAM" id="SSF63380">
    <property type="entry name" value="Riboflavin synthase domain-like"/>
    <property type="match status" value="2"/>
</dbReference>
<dbReference type="InterPro" id="IPR001783">
    <property type="entry name" value="Lumazine-bd"/>
</dbReference>
<protein>
    <recommendedName>
        <fullName evidence="6 10">Riboflavin synthase</fullName>
        <ecNumber evidence="5 10">2.5.1.9</ecNumber>
    </recommendedName>
</protein>
<keyword evidence="7" id="KW-0686">Riboflavin biosynthesis</keyword>
<feature type="repeat" description="Lumazine-binding" evidence="11">
    <location>
        <begin position="1"/>
        <end position="96"/>
    </location>
</feature>
<feature type="domain" description="Lumazine-binding" evidence="12">
    <location>
        <begin position="97"/>
        <end position="193"/>
    </location>
</feature>